<proteinExistence type="predicted"/>
<gene>
    <name evidence="2" type="ORF">ACFQZJ_01520</name>
</gene>
<accession>A0ABW3B047</accession>
<evidence type="ECO:0000256" key="1">
    <source>
        <dbReference type="SAM" id="SignalP"/>
    </source>
</evidence>
<feature type="signal peptide" evidence="1">
    <location>
        <begin position="1"/>
        <end position="18"/>
    </location>
</feature>
<comment type="caution">
    <text evidence="2">The sequence shown here is derived from an EMBL/GenBank/DDBJ whole genome shotgun (WGS) entry which is preliminary data.</text>
</comment>
<evidence type="ECO:0000313" key="3">
    <source>
        <dbReference type="Proteomes" id="UP001597012"/>
    </source>
</evidence>
<sequence>MKKTMTLIVLFAAIIGNAQTKETQRTTTVMGSATLEREVTAYKIKVTLNMDQVYYADPQCKTLEEFKDKYYAALTREGFDPSQLVEKKMEFMTLGYQKEGTILQLETTSKEMAEKLMKVRLNGVSLQFNTKNTLTAAKRSLARKEALEDARTHAEELCKIAGKSLGEIVYISENTPVTGIWKSYYDSYEEYFSITVGYQMK</sequence>
<dbReference type="Proteomes" id="UP001597012">
    <property type="component" value="Unassembled WGS sequence"/>
</dbReference>
<dbReference type="InterPro" id="IPR007497">
    <property type="entry name" value="SIMPL/DUF541"/>
</dbReference>
<organism evidence="2 3">
    <name type="scientific">Maribacter chungangensis</name>
    <dbReference type="NCBI Taxonomy" id="1069117"/>
    <lineage>
        <taxon>Bacteria</taxon>
        <taxon>Pseudomonadati</taxon>
        <taxon>Bacteroidota</taxon>
        <taxon>Flavobacteriia</taxon>
        <taxon>Flavobacteriales</taxon>
        <taxon>Flavobacteriaceae</taxon>
        <taxon>Maribacter</taxon>
    </lineage>
</organism>
<dbReference type="RefSeq" id="WP_379931799.1">
    <property type="nucleotide sequence ID" value="NZ_JBHTHY010000003.1"/>
</dbReference>
<keyword evidence="1" id="KW-0732">Signal</keyword>
<dbReference type="Gene3D" id="3.30.110.170">
    <property type="entry name" value="Protein of unknown function (DUF541), domain 1"/>
    <property type="match status" value="1"/>
</dbReference>
<feature type="chain" id="PRO_5047186865" evidence="1">
    <location>
        <begin position="19"/>
        <end position="201"/>
    </location>
</feature>
<protein>
    <submittedName>
        <fullName evidence="2">SIMPL domain-containing protein</fullName>
    </submittedName>
</protein>
<dbReference type="EMBL" id="JBHTHY010000003">
    <property type="protein sequence ID" value="MFD0796123.1"/>
    <property type="molecule type" value="Genomic_DNA"/>
</dbReference>
<keyword evidence="3" id="KW-1185">Reference proteome</keyword>
<dbReference type="Pfam" id="PF04402">
    <property type="entry name" value="SIMPL"/>
    <property type="match status" value="1"/>
</dbReference>
<evidence type="ECO:0000313" key="2">
    <source>
        <dbReference type="EMBL" id="MFD0796123.1"/>
    </source>
</evidence>
<name>A0ABW3B047_9FLAO</name>
<reference evidence="3" key="1">
    <citation type="journal article" date="2019" name="Int. J. Syst. Evol. Microbiol.">
        <title>The Global Catalogue of Microorganisms (GCM) 10K type strain sequencing project: providing services to taxonomists for standard genome sequencing and annotation.</title>
        <authorList>
            <consortium name="The Broad Institute Genomics Platform"/>
            <consortium name="The Broad Institute Genome Sequencing Center for Infectious Disease"/>
            <person name="Wu L."/>
            <person name="Ma J."/>
        </authorList>
    </citation>
    <scope>NUCLEOTIDE SEQUENCE [LARGE SCALE GENOMIC DNA]</scope>
    <source>
        <strain evidence="3">CCUG 61948</strain>
    </source>
</reference>